<dbReference type="EMBL" id="PVEO01000001">
    <property type="protein sequence ID" value="PQV51491.1"/>
    <property type="molecule type" value="Genomic_DNA"/>
</dbReference>
<sequence>MLFFIGLKSLLFSQQTTDTYNWSRVNSGGGGYMTGLLFHPQQQGLVYVRTDIASPFRLDPGTDTWKYLGDKFSPEFGKDQGGSDGFAFDPADPNVIYAFMGRPDDFGSKDSGVWKSTNKGEDWQLVLSVYSSGNYKPSADTSIRSNGEPILVDPNNSNYIYAGTTKDGLYRSTTGGGKNTWVNVASVPADPSQIGTRCLAIDPNFTMPGTGNSQYVYVHVRDQGVFLSTDGGAIYNLMPGSPLTATRMKVAYDGVLYMTTKSGFWRYIPGVGTNYASGVWENISPANPRGNYRSFDIRNSSGGSQVLVTQTGTSGSKDVIWRKNGTAGSWEEMRADNGGIVQNNPADNYNYFRSPTSSNISDIQFDPFSDDVWFSDIYMVWRSKNIWASVIEVEAMYKGLANTITIDLSSPPASEEYNMGTLYTAHPDVEGFRFDDLEAGYTTKYSTIGPNATSVDFCEEQPHFMYIAKTWGFNPKYQGRILRSDNGISALPQPGETALFPENYFISWPHDDASTPGVNEGLNLDVGGAKLAVSATDPMNVVYFSGADAKGTRYTMDGGATWNDCVGLPSGGFVRRQCNGCSEYDFPMPIAADRIAGNIFYAYYDIDNTFWKSTDHGATWAKIDQASDDLPAWTGSSPFDPYRLAAAPYVSGNVWIALSENGLWASSDFGESFSKVNYFSKANQIAWGKNKPGQSNPTAYVYGLSGGQWGIYRSTDMGANWELISPANLPGGYPRTIAGDRSVYGRVFLGQVTTGVRYGELDTPAALDEIAQAPALINVEALSSSSAKITWTDNATNELKYRIFRKIDGEAEFSRVGVTGYDQTEYIDKDLTPNTTYVYLVKAWNAAGYVSSEEGSVVTPDPMLGLILSSACSKYPNYERRWEINNPNFFPVEVNWVVNTTGETGETTAAPGSSYFFTETVNPTDTVEITWVDDNNAEQQTNEDSTGTQCDLDVPLTPTNLSSIVLSTKKIEITWDDNATNEEAYKLERKTATSEFEEIAVLGTNISGFVDSDLNAETEYTYRVRAYNEFGHSLYSDEVTAQTLYRIVKITNLQGNFDLQAVNDNDGGNVNKGTAGSNNRQTWIIKSEPNGYISFENESSGFFLTKASDNNAIQKAYTGADNQLWKLSNTGDGSSYYIRNKDGNQALEGNGFTSGANVQIGAINFFAKQRWTFKDLNELEVVTLTNEQDGLYDLTAVDNSDGANVNKKTPEANELGQWKIAYAKGGYYTLQNMSSGYYLTATGLVDDSNAFQAAFDGTDAQLWEKSGWSKITLKNKLSGLVLDADGFFSGANTRVFQQNYFDRQKWAKKSIYASKIPENLTASNNNGSVNMSWESSDLKTVGYHVYRSTVSGGPYVKINNSIVESMDFVDSDIESETTYYYVVVSVDRLANESVYSNETSVSTPILGIEDADLIQKNRKDLKILPNPANDYFEILTDAKILDVKIININGQILIDKTYSKNDKNTRIDVSALPSGLYVVMTQTDNAVFRKKLVVE</sequence>
<dbReference type="SMART" id="SM00458">
    <property type="entry name" value="RICIN"/>
    <property type="match status" value="1"/>
</dbReference>
<dbReference type="GO" id="GO:0010411">
    <property type="term" value="P:xyloglucan metabolic process"/>
    <property type="evidence" value="ECO:0007669"/>
    <property type="project" value="TreeGrafter"/>
</dbReference>
<dbReference type="RefSeq" id="WP_170063954.1">
    <property type="nucleotide sequence ID" value="NZ_PVEO01000001.1"/>
</dbReference>
<dbReference type="NCBIfam" id="TIGR04183">
    <property type="entry name" value="Por_Secre_tail"/>
    <property type="match status" value="1"/>
</dbReference>
<evidence type="ECO:0000259" key="2">
    <source>
        <dbReference type="PROSITE" id="PS50853"/>
    </source>
</evidence>
<name>A0A362XB95_9FLAO</name>
<dbReference type="InterPro" id="IPR035992">
    <property type="entry name" value="Ricin_B-like_lectins"/>
</dbReference>
<evidence type="ECO:0000313" key="4">
    <source>
        <dbReference type="Proteomes" id="UP000251545"/>
    </source>
</evidence>
<reference evidence="3 4" key="1">
    <citation type="submission" date="2018-02" db="EMBL/GenBank/DDBJ databases">
        <title>Genomic Encyclopedia of Archaeal and Bacterial Type Strains, Phase II (KMG-II): from individual species to whole genera.</title>
        <authorList>
            <person name="Goeker M."/>
        </authorList>
    </citation>
    <scope>NUCLEOTIDE SEQUENCE [LARGE SCALE GENOMIC DNA]</scope>
    <source>
        <strain evidence="3 4">DSM 21165</strain>
    </source>
</reference>
<proteinExistence type="predicted"/>
<dbReference type="InterPro" id="IPR015943">
    <property type="entry name" value="WD40/YVTN_repeat-like_dom_sf"/>
</dbReference>
<dbReference type="Pfam" id="PF14200">
    <property type="entry name" value="RicinB_lectin_2"/>
    <property type="match status" value="2"/>
</dbReference>
<dbReference type="Gene3D" id="2.80.10.50">
    <property type="match status" value="2"/>
</dbReference>
<dbReference type="CDD" id="cd00063">
    <property type="entry name" value="FN3"/>
    <property type="match status" value="3"/>
</dbReference>
<dbReference type="SUPFAM" id="SSF50370">
    <property type="entry name" value="Ricin B-like lectins"/>
    <property type="match status" value="2"/>
</dbReference>
<dbReference type="SUPFAM" id="SSF49265">
    <property type="entry name" value="Fibronectin type III"/>
    <property type="match status" value="2"/>
</dbReference>
<keyword evidence="1" id="KW-0732">Signal</keyword>
<dbReference type="InterPro" id="IPR026444">
    <property type="entry name" value="Secre_tail"/>
</dbReference>
<dbReference type="InterPro" id="IPR003961">
    <property type="entry name" value="FN3_dom"/>
</dbReference>
<accession>A0A362XB95</accession>
<organism evidence="3 4">
    <name type="scientific">Jejuia pallidilutea</name>
    <dbReference type="NCBI Taxonomy" id="504487"/>
    <lineage>
        <taxon>Bacteria</taxon>
        <taxon>Pseudomonadati</taxon>
        <taxon>Bacteroidota</taxon>
        <taxon>Flavobacteriia</taxon>
        <taxon>Flavobacteriales</taxon>
        <taxon>Flavobacteriaceae</taxon>
        <taxon>Jejuia</taxon>
    </lineage>
</organism>
<feature type="domain" description="Fibronectin type-III" evidence="2">
    <location>
        <begin position="773"/>
        <end position="862"/>
    </location>
</feature>
<dbReference type="PROSITE" id="PS50231">
    <property type="entry name" value="RICIN_B_LECTIN"/>
    <property type="match status" value="1"/>
</dbReference>
<evidence type="ECO:0000256" key="1">
    <source>
        <dbReference type="ARBA" id="ARBA00022729"/>
    </source>
</evidence>
<gene>
    <name evidence="3" type="ORF">CLV33_101415</name>
</gene>
<protein>
    <submittedName>
        <fullName evidence="3">Putative secreted protein (Por secretion system target)</fullName>
    </submittedName>
</protein>
<comment type="caution">
    <text evidence="3">The sequence shown here is derived from an EMBL/GenBank/DDBJ whole genome shotgun (WGS) entry which is preliminary data.</text>
</comment>
<dbReference type="InterPro" id="IPR052025">
    <property type="entry name" value="Xyloglucanase_GH74"/>
</dbReference>
<dbReference type="InterPro" id="IPR000772">
    <property type="entry name" value="Ricin_B_lectin"/>
</dbReference>
<dbReference type="Proteomes" id="UP000251545">
    <property type="component" value="Unassembled WGS sequence"/>
</dbReference>
<dbReference type="InterPro" id="IPR036116">
    <property type="entry name" value="FN3_sf"/>
</dbReference>
<dbReference type="SUPFAM" id="SSF110296">
    <property type="entry name" value="Oligoxyloglucan reducing end-specific cellobiohydrolase"/>
    <property type="match status" value="2"/>
</dbReference>
<dbReference type="Gene3D" id="2.130.10.10">
    <property type="entry name" value="YVTN repeat-like/Quinoprotein amine dehydrogenase"/>
    <property type="match status" value="2"/>
</dbReference>
<dbReference type="InterPro" id="IPR013783">
    <property type="entry name" value="Ig-like_fold"/>
</dbReference>
<feature type="domain" description="Fibronectin type-III" evidence="2">
    <location>
        <begin position="957"/>
        <end position="1046"/>
    </location>
</feature>
<dbReference type="SMART" id="SM00060">
    <property type="entry name" value="FN3"/>
    <property type="match status" value="3"/>
</dbReference>
<dbReference type="Pfam" id="PF18962">
    <property type="entry name" value="Por_Secre_tail"/>
    <property type="match status" value="1"/>
</dbReference>
<evidence type="ECO:0000313" key="3">
    <source>
        <dbReference type="EMBL" id="PQV51491.1"/>
    </source>
</evidence>
<dbReference type="Gene3D" id="2.60.40.10">
    <property type="entry name" value="Immunoglobulins"/>
    <property type="match status" value="3"/>
</dbReference>
<dbReference type="PROSITE" id="PS50853">
    <property type="entry name" value="FN3"/>
    <property type="match status" value="3"/>
</dbReference>
<dbReference type="CDD" id="cd00161">
    <property type="entry name" value="beta-trefoil_Ricin-like"/>
    <property type="match status" value="3"/>
</dbReference>
<dbReference type="PANTHER" id="PTHR43739:SF5">
    <property type="entry name" value="EXO-ALPHA-SIALIDASE"/>
    <property type="match status" value="1"/>
</dbReference>
<feature type="domain" description="Fibronectin type-III" evidence="2">
    <location>
        <begin position="1316"/>
        <end position="1406"/>
    </location>
</feature>
<dbReference type="PANTHER" id="PTHR43739">
    <property type="entry name" value="XYLOGLUCANASE (EUROFUNG)"/>
    <property type="match status" value="1"/>
</dbReference>